<comment type="subcellular location">
    <subcellularLocation>
        <location evidence="2">Chromosome</location>
        <location evidence="2">Telomere</location>
    </subcellularLocation>
    <subcellularLocation>
        <location evidence="1">Nucleus</location>
    </subcellularLocation>
</comment>
<keyword evidence="6" id="KW-0238">DNA-binding</keyword>
<evidence type="ECO:0000256" key="7">
    <source>
        <dbReference type="ARBA" id="ARBA00023242"/>
    </source>
</evidence>
<evidence type="ECO:0000313" key="10">
    <source>
        <dbReference type="EMBL" id="WOL19328.1"/>
    </source>
</evidence>
<dbReference type="Pfam" id="PF01336">
    <property type="entry name" value="tRNA_anti-codon"/>
    <property type="match status" value="1"/>
</dbReference>
<dbReference type="PANTHER" id="PTHR13989">
    <property type="entry name" value="REPLICATION PROTEIN A-RELATED"/>
    <property type="match status" value="1"/>
</dbReference>
<evidence type="ECO:0000256" key="1">
    <source>
        <dbReference type="ARBA" id="ARBA00004123"/>
    </source>
</evidence>
<dbReference type="AlphaFoldDB" id="A0AAQ3L660"/>
<accession>A0AAQ3L660</accession>
<evidence type="ECO:0000256" key="5">
    <source>
        <dbReference type="ARBA" id="ARBA00022895"/>
    </source>
</evidence>
<dbReference type="InterPro" id="IPR012340">
    <property type="entry name" value="NA-bd_OB-fold"/>
</dbReference>
<evidence type="ECO:0000256" key="3">
    <source>
        <dbReference type="ARBA" id="ARBA00017411"/>
    </source>
</evidence>
<evidence type="ECO:0000256" key="2">
    <source>
        <dbReference type="ARBA" id="ARBA00004574"/>
    </source>
</evidence>
<keyword evidence="4" id="KW-0158">Chromosome</keyword>
<dbReference type="GO" id="GO:0000781">
    <property type="term" value="C:chromosome, telomeric region"/>
    <property type="evidence" value="ECO:0007669"/>
    <property type="project" value="UniProtKB-SubCell"/>
</dbReference>
<name>A0AAQ3L660_9LILI</name>
<feature type="domain" description="OB" evidence="9">
    <location>
        <begin position="40"/>
        <end position="122"/>
    </location>
</feature>
<dbReference type="GO" id="GO:0003677">
    <property type="term" value="F:DNA binding"/>
    <property type="evidence" value="ECO:0007669"/>
    <property type="project" value="UniProtKB-KW"/>
</dbReference>
<evidence type="ECO:0000259" key="9">
    <source>
        <dbReference type="Pfam" id="PF01336"/>
    </source>
</evidence>
<keyword evidence="5" id="KW-0779">Telomere</keyword>
<organism evidence="10 11">
    <name type="scientific">Canna indica</name>
    <name type="common">Indian-shot</name>
    <dbReference type="NCBI Taxonomy" id="4628"/>
    <lineage>
        <taxon>Eukaryota</taxon>
        <taxon>Viridiplantae</taxon>
        <taxon>Streptophyta</taxon>
        <taxon>Embryophyta</taxon>
        <taxon>Tracheophyta</taxon>
        <taxon>Spermatophyta</taxon>
        <taxon>Magnoliopsida</taxon>
        <taxon>Liliopsida</taxon>
        <taxon>Zingiberales</taxon>
        <taxon>Cannaceae</taxon>
        <taxon>Canna</taxon>
    </lineage>
</organism>
<sequence>MDSIRMVHVKLLAIDALSLTVHDNHSQSFSRKGKLISRIEVVGVVVSYERKDKYLSFLVDDGTGCIRCILWLNNQPDQFRLGVAAEMALEEAKAVQLGKLVRVRGKITMYKGMVQITVGDIFVERDPNAEILHWLDCIRLAKHCYDPPAGYLP</sequence>
<protein>
    <recommendedName>
        <fullName evidence="3">CST complex subunit STN1</fullName>
    </recommendedName>
    <alternativeName>
        <fullName evidence="8">Suppressor of cdc thirteen homolog</fullName>
    </alternativeName>
</protein>
<dbReference type="Proteomes" id="UP001327560">
    <property type="component" value="Chromosome 9"/>
</dbReference>
<keyword evidence="7" id="KW-0539">Nucleus</keyword>
<dbReference type="InterPro" id="IPR004365">
    <property type="entry name" value="NA-bd_OB_tRNA"/>
</dbReference>
<evidence type="ECO:0000256" key="4">
    <source>
        <dbReference type="ARBA" id="ARBA00022454"/>
    </source>
</evidence>
<dbReference type="EMBL" id="CP136898">
    <property type="protein sequence ID" value="WOL19328.1"/>
    <property type="molecule type" value="Genomic_DNA"/>
</dbReference>
<dbReference type="GO" id="GO:0005634">
    <property type="term" value="C:nucleus"/>
    <property type="evidence" value="ECO:0007669"/>
    <property type="project" value="UniProtKB-SubCell"/>
</dbReference>
<dbReference type="Gene3D" id="2.40.50.140">
    <property type="entry name" value="Nucleic acid-binding proteins"/>
    <property type="match status" value="1"/>
</dbReference>
<keyword evidence="11" id="KW-1185">Reference proteome</keyword>
<proteinExistence type="predicted"/>
<dbReference type="SUPFAM" id="SSF50249">
    <property type="entry name" value="Nucleic acid-binding proteins"/>
    <property type="match status" value="1"/>
</dbReference>
<gene>
    <name evidence="10" type="ORF">Cni_G28126</name>
</gene>
<reference evidence="10 11" key="1">
    <citation type="submission" date="2023-10" db="EMBL/GenBank/DDBJ databases">
        <title>Chromosome-scale genome assembly provides insights into flower coloration mechanisms of Canna indica.</title>
        <authorList>
            <person name="Li C."/>
        </authorList>
    </citation>
    <scope>NUCLEOTIDE SEQUENCE [LARGE SCALE GENOMIC DNA]</scope>
    <source>
        <tissue evidence="10">Flower</tissue>
    </source>
</reference>
<dbReference type="PANTHER" id="PTHR13989:SF33">
    <property type="entry name" value="CST COMPLEX SUBUNIT STN1"/>
    <property type="match status" value="1"/>
</dbReference>
<dbReference type="InterPro" id="IPR040260">
    <property type="entry name" value="RFA2-like"/>
</dbReference>
<evidence type="ECO:0000256" key="6">
    <source>
        <dbReference type="ARBA" id="ARBA00023125"/>
    </source>
</evidence>
<evidence type="ECO:0000256" key="8">
    <source>
        <dbReference type="ARBA" id="ARBA00030039"/>
    </source>
</evidence>
<evidence type="ECO:0000313" key="11">
    <source>
        <dbReference type="Proteomes" id="UP001327560"/>
    </source>
</evidence>